<dbReference type="AlphaFoldDB" id="A0A9X7Z8I9"/>
<keyword evidence="3" id="KW-1185">Reference proteome</keyword>
<reference evidence="2 3" key="1">
    <citation type="submission" date="2021-02" db="EMBL/GenBank/DDBJ databases">
        <title>Alicyclobacillus curvatus sp. nov. and Alicyclobacillus mengziensis sp. nov., two acidophilic bacteria isolated from acid mine drainage.</title>
        <authorList>
            <person name="Huang Y."/>
        </authorList>
    </citation>
    <scope>NUCLEOTIDE SEQUENCE [LARGE SCALE GENOMIC DNA]</scope>
    <source>
        <strain evidence="2 3">S30H14</strain>
    </source>
</reference>
<sequence length="349" mass="37477">MHSSRFAKGIAGVLAITFLLSGCATTHPSNQRNSTNAISQPQSPPYDYKSLLGFQPVLPTKNFQLKQVTSYVFKYVNPPWGKVNPKVMETWGNGTAYDAMYISPDGSGKSFTVMETSIDSSNPPNVGSAWKTVHQNGATLFENDIKGGLGNTVATIKQGVLYVVTFANSFAQTQLEQIIESLSVPVQTAPEMIKAQTFGFKQAPTAVPFTSLVPKSIPFKSDTRTAVGEDVRNPSNKGNSHTMGRLILTYSHGQTQLKILEAIGMKYINPNIIKAPNGVKVTLRDGNAAVYIDGGSNVSMVDGGSPNRKVLTWNLNNGVNVTIVGSSDLTEDNLIAVANSLETTGKKKS</sequence>
<name>A0A9X7Z8I9_9BACL</name>
<evidence type="ECO:0000313" key="2">
    <source>
        <dbReference type="EMBL" id="QSO48455.1"/>
    </source>
</evidence>
<protein>
    <recommendedName>
        <fullName evidence="4">DUF4367 domain-containing protein</fullName>
    </recommendedName>
</protein>
<gene>
    <name evidence="2" type="ORF">JZ786_05555</name>
</gene>
<dbReference type="Proteomes" id="UP000663505">
    <property type="component" value="Chromosome"/>
</dbReference>
<feature type="signal peptide" evidence="1">
    <location>
        <begin position="1"/>
        <end position="24"/>
    </location>
</feature>
<organism evidence="2 3">
    <name type="scientific">Alicyclobacillus mengziensis</name>
    <dbReference type="NCBI Taxonomy" id="2931921"/>
    <lineage>
        <taxon>Bacteria</taxon>
        <taxon>Bacillati</taxon>
        <taxon>Bacillota</taxon>
        <taxon>Bacilli</taxon>
        <taxon>Bacillales</taxon>
        <taxon>Alicyclobacillaceae</taxon>
        <taxon>Alicyclobacillus</taxon>
    </lineage>
</organism>
<proteinExistence type="predicted"/>
<dbReference type="KEGG" id="afx:JZ786_05555"/>
<evidence type="ECO:0000313" key="3">
    <source>
        <dbReference type="Proteomes" id="UP000663505"/>
    </source>
</evidence>
<dbReference type="PROSITE" id="PS51257">
    <property type="entry name" value="PROKAR_LIPOPROTEIN"/>
    <property type="match status" value="1"/>
</dbReference>
<accession>A0A9X7Z8I9</accession>
<evidence type="ECO:0000256" key="1">
    <source>
        <dbReference type="SAM" id="SignalP"/>
    </source>
</evidence>
<feature type="chain" id="PRO_5040834488" description="DUF4367 domain-containing protein" evidence="1">
    <location>
        <begin position="25"/>
        <end position="349"/>
    </location>
</feature>
<keyword evidence="1" id="KW-0732">Signal</keyword>
<dbReference type="EMBL" id="CP071182">
    <property type="protein sequence ID" value="QSO48455.1"/>
    <property type="molecule type" value="Genomic_DNA"/>
</dbReference>
<evidence type="ECO:0008006" key="4">
    <source>
        <dbReference type="Google" id="ProtNLM"/>
    </source>
</evidence>
<dbReference type="RefSeq" id="WP_206657790.1">
    <property type="nucleotide sequence ID" value="NZ_CP071182.1"/>
</dbReference>